<name>A0A381NXR9_9ZZZZ</name>
<evidence type="ECO:0000256" key="2">
    <source>
        <dbReference type="SAM" id="Phobius"/>
    </source>
</evidence>
<gene>
    <name evidence="3" type="ORF">METZ01_LOCUS12204</name>
</gene>
<dbReference type="AlphaFoldDB" id="A0A381NXR9"/>
<dbReference type="EMBL" id="UINC01000672">
    <property type="protein sequence ID" value="SUZ59350.1"/>
    <property type="molecule type" value="Genomic_DNA"/>
</dbReference>
<evidence type="ECO:0000256" key="1">
    <source>
        <dbReference type="SAM" id="MobiDB-lite"/>
    </source>
</evidence>
<accession>A0A381NXR9</accession>
<keyword evidence="2" id="KW-1133">Transmembrane helix</keyword>
<keyword evidence="2" id="KW-0472">Membrane</keyword>
<feature type="transmembrane region" description="Helical" evidence="2">
    <location>
        <begin position="45"/>
        <end position="67"/>
    </location>
</feature>
<reference evidence="3" key="1">
    <citation type="submission" date="2018-05" db="EMBL/GenBank/DDBJ databases">
        <authorList>
            <person name="Lanie J.A."/>
            <person name="Ng W.-L."/>
            <person name="Kazmierczak K.M."/>
            <person name="Andrzejewski T.M."/>
            <person name="Davidsen T.M."/>
            <person name="Wayne K.J."/>
            <person name="Tettelin H."/>
            <person name="Glass J.I."/>
            <person name="Rusch D."/>
            <person name="Podicherti R."/>
            <person name="Tsui H.-C.T."/>
            <person name="Winkler M.E."/>
        </authorList>
    </citation>
    <scope>NUCLEOTIDE SEQUENCE</scope>
</reference>
<protein>
    <submittedName>
        <fullName evidence="3">Uncharacterized protein</fullName>
    </submittedName>
</protein>
<keyword evidence="2" id="KW-0812">Transmembrane</keyword>
<organism evidence="3">
    <name type="scientific">marine metagenome</name>
    <dbReference type="NCBI Taxonomy" id="408172"/>
    <lineage>
        <taxon>unclassified sequences</taxon>
        <taxon>metagenomes</taxon>
        <taxon>ecological metagenomes</taxon>
    </lineage>
</organism>
<sequence length="69" mass="7458">MLVALGAIDPGSNPGRPTNRSRLAPLDGNVPVGIEPIDMPDGPTWYHAMGIVLLLCAYWAGWLDALWPF</sequence>
<feature type="region of interest" description="Disordered" evidence="1">
    <location>
        <begin position="1"/>
        <end position="24"/>
    </location>
</feature>
<evidence type="ECO:0000313" key="3">
    <source>
        <dbReference type="EMBL" id="SUZ59350.1"/>
    </source>
</evidence>
<proteinExistence type="predicted"/>